<dbReference type="SUPFAM" id="SSF52402">
    <property type="entry name" value="Adenine nucleotide alpha hydrolases-like"/>
    <property type="match status" value="1"/>
</dbReference>
<dbReference type="InterPro" id="IPR051786">
    <property type="entry name" value="ASN_synthetase/amidase"/>
</dbReference>
<feature type="binding site" evidence="9">
    <location>
        <position position="105"/>
    </location>
    <ligand>
        <name>L-glutamine</name>
        <dbReference type="ChEBI" id="CHEBI:58359"/>
    </ligand>
</feature>
<dbReference type="Gene3D" id="3.40.50.620">
    <property type="entry name" value="HUPs"/>
    <property type="match status" value="1"/>
</dbReference>
<dbReference type="PANTHER" id="PTHR43284">
    <property type="entry name" value="ASPARAGINE SYNTHETASE (GLUTAMINE-HYDROLYZING)"/>
    <property type="match status" value="1"/>
</dbReference>
<dbReference type="InterPro" id="IPR017932">
    <property type="entry name" value="GATase_2_dom"/>
</dbReference>
<evidence type="ECO:0000256" key="6">
    <source>
        <dbReference type="ARBA" id="ARBA00022962"/>
    </source>
</evidence>
<feature type="active site" description="For GATase activity" evidence="8">
    <location>
        <position position="2"/>
    </location>
</feature>
<evidence type="ECO:0000259" key="11">
    <source>
        <dbReference type="PROSITE" id="PS51278"/>
    </source>
</evidence>
<feature type="site" description="Important for beta-aspartyl-AMP intermediate formation" evidence="10">
    <location>
        <position position="376"/>
    </location>
</feature>
<keyword evidence="5 9" id="KW-0067">ATP-binding</keyword>
<keyword evidence="8" id="KW-0061">Asparagine biosynthesis</keyword>
<feature type="domain" description="Glutamine amidotransferase type-2" evidence="11">
    <location>
        <begin position="2"/>
        <end position="219"/>
    </location>
</feature>
<evidence type="ECO:0000256" key="4">
    <source>
        <dbReference type="ARBA" id="ARBA00022741"/>
    </source>
</evidence>
<dbReference type="CDD" id="cd01991">
    <property type="entry name" value="Asn_synthase_B_C"/>
    <property type="match status" value="1"/>
</dbReference>
<organism evidence="12 13">
    <name type="scientific">Magnetovibrio blakemorei</name>
    <dbReference type="NCBI Taxonomy" id="28181"/>
    <lineage>
        <taxon>Bacteria</taxon>
        <taxon>Pseudomonadati</taxon>
        <taxon>Pseudomonadota</taxon>
        <taxon>Alphaproteobacteria</taxon>
        <taxon>Rhodospirillales</taxon>
        <taxon>Magnetovibrionaceae</taxon>
        <taxon>Magnetovibrio</taxon>
    </lineage>
</organism>
<comment type="similarity">
    <text evidence="2">Belongs to the asparagine synthetase family.</text>
</comment>
<dbReference type="PIRSF" id="PIRSF001589">
    <property type="entry name" value="Asn_synthetase_glu-h"/>
    <property type="match status" value="1"/>
</dbReference>
<dbReference type="PANTHER" id="PTHR43284:SF1">
    <property type="entry name" value="ASPARAGINE SYNTHETASE"/>
    <property type="match status" value="1"/>
</dbReference>
<evidence type="ECO:0000256" key="8">
    <source>
        <dbReference type="PIRSR" id="PIRSR001589-1"/>
    </source>
</evidence>
<evidence type="ECO:0000313" key="13">
    <source>
        <dbReference type="Proteomes" id="UP000095347"/>
    </source>
</evidence>
<dbReference type="AlphaFoldDB" id="A0A1E5Q6V6"/>
<evidence type="ECO:0000256" key="2">
    <source>
        <dbReference type="ARBA" id="ARBA00005752"/>
    </source>
</evidence>
<comment type="caution">
    <text evidence="12">The sequence shown here is derived from an EMBL/GenBank/DDBJ whole genome shotgun (WGS) entry which is preliminary data.</text>
</comment>
<dbReference type="InterPro" id="IPR029055">
    <property type="entry name" value="Ntn_hydrolases_N"/>
</dbReference>
<dbReference type="OrthoDB" id="9763290at2"/>
<name>A0A1E5Q6V6_9PROT</name>
<dbReference type="GO" id="GO:0004066">
    <property type="term" value="F:asparagine synthase (glutamine-hydrolyzing) activity"/>
    <property type="evidence" value="ECO:0007669"/>
    <property type="project" value="UniProtKB-EC"/>
</dbReference>
<comment type="catalytic activity">
    <reaction evidence="7">
        <text>L-aspartate + L-glutamine + ATP + H2O = L-asparagine + L-glutamate + AMP + diphosphate + H(+)</text>
        <dbReference type="Rhea" id="RHEA:12228"/>
        <dbReference type="ChEBI" id="CHEBI:15377"/>
        <dbReference type="ChEBI" id="CHEBI:15378"/>
        <dbReference type="ChEBI" id="CHEBI:29985"/>
        <dbReference type="ChEBI" id="CHEBI:29991"/>
        <dbReference type="ChEBI" id="CHEBI:30616"/>
        <dbReference type="ChEBI" id="CHEBI:33019"/>
        <dbReference type="ChEBI" id="CHEBI:58048"/>
        <dbReference type="ChEBI" id="CHEBI:58359"/>
        <dbReference type="ChEBI" id="CHEBI:456215"/>
        <dbReference type="EC" id="6.3.5.4"/>
    </reaction>
</comment>
<dbReference type="EMBL" id="MCGG01000030">
    <property type="protein sequence ID" value="OEJ66645.1"/>
    <property type="molecule type" value="Genomic_DNA"/>
</dbReference>
<dbReference type="InterPro" id="IPR033738">
    <property type="entry name" value="AsnB_N"/>
</dbReference>
<comment type="pathway">
    <text evidence="1">Amino-acid biosynthesis; L-asparagine biosynthesis; L-asparagine from L-aspartate (L-Gln route): step 1/1.</text>
</comment>
<dbReference type="Pfam" id="PF00733">
    <property type="entry name" value="Asn_synthase"/>
    <property type="match status" value="1"/>
</dbReference>
<evidence type="ECO:0000256" key="7">
    <source>
        <dbReference type="ARBA" id="ARBA00048741"/>
    </source>
</evidence>
<feature type="binding site" evidence="9">
    <location>
        <begin position="374"/>
        <end position="375"/>
    </location>
    <ligand>
        <name>ATP</name>
        <dbReference type="ChEBI" id="CHEBI:30616"/>
    </ligand>
</feature>
<gene>
    <name evidence="12" type="ORF">BEN30_11875</name>
</gene>
<dbReference type="PROSITE" id="PS51278">
    <property type="entry name" value="GATASE_TYPE_2"/>
    <property type="match status" value="1"/>
</dbReference>
<dbReference type="Proteomes" id="UP000095347">
    <property type="component" value="Unassembled WGS sequence"/>
</dbReference>
<evidence type="ECO:0000256" key="10">
    <source>
        <dbReference type="PIRSR" id="PIRSR001589-3"/>
    </source>
</evidence>
<dbReference type="InterPro" id="IPR001962">
    <property type="entry name" value="Asn_synthase"/>
</dbReference>
<accession>A0A1E5Q6V6</accession>
<dbReference type="Pfam" id="PF13522">
    <property type="entry name" value="GATase_6"/>
    <property type="match status" value="1"/>
</dbReference>
<dbReference type="NCBIfam" id="TIGR01536">
    <property type="entry name" value="asn_synth_AEB"/>
    <property type="match status" value="1"/>
</dbReference>
<dbReference type="GO" id="GO:0006529">
    <property type="term" value="P:asparagine biosynthetic process"/>
    <property type="evidence" value="ECO:0007669"/>
    <property type="project" value="UniProtKB-KW"/>
</dbReference>
<dbReference type="Gene3D" id="3.60.20.10">
    <property type="entry name" value="Glutamine Phosphoribosylpyrophosphate, subunit 1, domain 1"/>
    <property type="match status" value="1"/>
</dbReference>
<keyword evidence="4 9" id="KW-0547">Nucleotide-binding</keyword>
<evidence type="ECO:0000256" key="9">
    <source>
        <dbReference type="PIRSR" id="PIRSR001589-2"/>
    </source>
</evidence>
<protein>
    <recommendedName>
        <fullName evidence="3">asparagine synthase (glutamine-hydrolyzing)</fullName>
        <ecNumber evidence="3">6.3.5.4</ecNumber>
    </recommendedName>
</protein>
<dbReference type="GO" id="GO:0005524">
    <property type="term" value="F:ATP binding"/>
    <property type="evidence" value="ECO:0007669"/>
    <property type="project" value="UniProtKB-KW"/>
</dbReference>
<reference evidence="13" key="1">
    <citation type="submission" date="2016-07" db="EMBL/GenBank/DDBJ databases">
        <authorList>
            <person name="Florea S."/>
            <person name="Webb J.S."/>
            <person name="Jaromczyk J."/>
            <person name="Schardl C.L."/>
        </authorList>
    </citation>
    <scope>NUCLEOTIDE SEQUENCE [LARGE SCALE GENOMIC DNA]</scope>
    <source>
        <strain evidence="13">MV-1</strain>
    </source>
</reference>
<feature type="binding site" evidence="9">
    <location>
        <position position="301"/>
    </location>
    <ligand>
        <name>ATP</name>
        <dbReference type="ChEBI" id="CHEBI:30616"/>
    </ligand>
</feature>
<dbReference type="STRING" id="28181.BEN30_11875"/>
<dbReference type="InterPro" id="IPR006426">
    <property type="entry name" value="Asn_synth_AEB"/>
</dbReference>
<evidence type="ECO:0000256" key="5">
    <source>
        <dbReference type="ARBA" id="ARBA00022840"/>
    </source>
</evidence>
<sequence length="647" mass="72712">MCGIAGLLMQNNGPRNQHLESLAVRMSNTLKHRGPDDQGVWCDEDAGIALSHRRLAIIDCSPAGHQPMVSASGRFVLSYNGEIYNYSDIAKELVNAGHLIKGGSDTAVLLEACAAWGVEKTLQKCIGMFAFALWDIETRTLTLARDRLGIKPLYWAKADETYLFASELKAIRTTNLVDEDIDRNALASYLRHAYVPTPHSIFKNVHKLPPGHILTIRAGAEPSLHQYWNVRAIARAGNENPFSGTYEEAVTQLERHLMDAVEMRMVADVPLGAFLSGGIDSSAVVALMQAASDRPVKSFSIGFHEKTFDESAHAKAVALHLKTDHTELFVTPQDALNVISELPRWYDEPFADSSQIPTLLLSRLTRDHVTVALSGDGGDEVFAGYNRYFWATRIWNQADRFPGIMRTMASGLIKSIPPKDWDKLASLIPSQRIPPQFGDKLHKICDVLGANSIDAVYRRLVSQWPNPAAGIVLGSEYQGVLWDKTTAQDRPDATGRMQMLDMLTYLPDDILTKVDRASMAVSLEARVPLLDHRVVEFAWNLPRDFMVRSGQGKAILRDVLYRHVPRELMERPKMGFGVPIGDWLRAELRDWAEHLLNVQRLRKDSYFNVAAVRNLWTEHLSGHHNWQYPLWTILMFQAWRDQETSSC</sequence>
<dbReference type="SUPFAM" id="SSF56235">
    <property type="entry name" value="N-terminal nucleophile aminohydrolases (Ntn hydrolases)"/>
    <property type="match status" value="1"/>
</dbReference>
<dbReference type="GO" id="GO:0005829">
    <property type="term" value="C:cytosol"/>
    <property type="evidence" value="ECO:0007669"/>
    <property type="project" value="TreeGrafter"/>
</dbReference>
<evidence type="ECO:0000313" key="12">
    <source>
        <dbReference type="EMBL" id="OEJ66645.1"/>
    </source>
</evidence>
<dbReference type="EC" id="6.3.5.4" evidence="3"/>
<keyword evidence="6 8" id="KW-0315">Glutamine amidotransferase</keyword>
<dbReference type="InterPro" id="IPR014729">
    <property type="entry name" value="Rossmann-like_a/b/a_fold"/>
</dbReference>
<keyword evidence="8" id="KW-0028">Amino-acid biosynthesis</keyword>
<evidence type="ECO:0000256" key="1">
    <source>
        <dbReference type="ARBA" id="ARBA00005187"/>
    </source>
</evidence>
<evidence type="ECO:0000256" key="3">
    <source>
        <dbReference type="ARBA" id="ARBA00012737"/>
    </source>
</evidence>
<dbReference type="CDD" id="cd00712">
    <property type="entry name" value="AsnB"/>
    <property type="match status" value="1"/>
</dbReference>
<dbReference type="RefSeq" id="WP_069958298.1">
    <property type="nucleotide sequence ID" value="NZ_MCGG01000030.1"/>
</dbReference>
<keyword evidence="13" id="KW-1185">Reference proteome</keyword>
<proteinExistence type="inferred from homology"/>